<evidence type="ECO:0000256" key="1">
    <source>
        <dbReference type="SAM" id="MobiDB-lite"/>
    </source>
</evidence>
<protein>
    <submittedName>
        <fullName evidence="2">Uncharacterized protein</fullName>
    </submittedName>
</protein>
<reference evidence="2 3" key="1">
    <citation type="journal article" date="2020" name="Phytopathology">
        <title>Genome Sequence Resources of Colletotrichum truncatum, C. plurivorum, C. musicola, and C. sojae: Four Species Pathogenic to Soybean (Glycine max).</title>
        <authorList>
            <person name="Rogerio F."/>
            <person name="Boufleur T.R."/>
            <person name="Ciampi-Guillardi M."/>
            <person name="Sukno S.A."/>
            <person name="Thon M.R."/>
            <person name="Massola Junior N.S."/>
            <person name="Baroncelli R."/>
        </authorList>
    </citation>
    <scope>NUCLEOTIDE SEQUENCE [LARGE SCALE GENOMIC DNA]</scope>
    <source>
        <strain evidence="2 3">LFN0009</strain>
    </source>
</reference>
<feature type="region of interest" description="Disordered" evidence="1">
    <location>
        <begin position="1"/>
        <end position="45"/>
    </location>
</feature>
<evidence type="ECO:0000313" key="2">
    <source>
        <dbReference type="EMBL" id="KAF6803453.1"/>
    </source>
</evidence>
<keyword evidence="3" id="KW-1185">Reference proteome</keyword>
<sequence>MRLLKALGEETEGEDEATKHGLRKQQQEQEQEQQPGQLLPPMTGVPRFPCLSMATKMGRVLADGMLETTLKAVEEGPGAWPFLSGKERWSRVGLDGGAAAGTSSGGLLVGKTEAGEGSAAASPYPRAAPVPKALFAKPSDVEAHEAHDTRAVGQRSPFRRSRCQSSLCRSGTAKLETALVSQVVGLVKRQSEQPIAAIAMALDGRTVRSAPVYVARVRGARRWSGRLDTNRRNGEKGPQSMKPEGKGKKV</sequence>
<comment type="caution">
    <text evidence="2">The sequence shown here is derived from an EMBL/GenBank/DDBJ whole genome shotgun (WGS) entry which is preliminary data.</text>
</comment>
<name>A0A8H6IZN7_9PEZI</name>
<gene>
    <name evidence="2" type="ORF">CSOJ01_10870</name>
</gene>
<dbReference type="EMBL" id="WIGN01000237">
    <property type="protein sequence ID" value="KAF6803453.1"/>
    <property type="molecule type" value="Genomic_DNA"/>
</dbReference>
<dbReference type="Proteomes" id="UP000652219">
    <property type="component" value="Unassembled WGS sequence"/>
</dbReference>
<dbReference type="AlphaFoldDB" id="A0A8H6IZN7"/>
<evidence type="ECO:0000313" key="3">
    <source>
        <dbReference type="Proteomes" id="UP000652219"/>
    </source>
</evidence>
<accession>A0A8H6IZN7</accession>
<feature type="region of interest" description="Disordered" evidence="1">
    <location>
        <begin position="221"/>
        <end position="250"/>
    </location>
</feature>
<organism evidence="2 3">
    <name type="scientific">Colletotrichum sojae</name>
    <dbReference type="NCBI Taxonomy" id="2175907"/>
    <lineage>
        <taxon>Eukaryota</taxon>
        <taxon>Fungi</taxon>
        <taxon>Dikarya</taxon>
        <taxon>Ascomycota</taxon>
        <taxon>Pezizomycotina</taxon>
        <taxon>Sordariomycetes</taxon>
        <taxon>Hypocreomycetidae</taxon>
        <taxon>Glomerellales</taxon>
        <taxon>Glomerellaceae</taxon>
        <taxon>Colletotrichum</taxon>
        <taxon>Colletotrichum orchidearum species complex</taxon>
    </lineage>
</organism>
<proteinExistence type="predicted"/>